<dbReference type="Pfam" id="PF13333">
    <property type="entry name" value="rve_2"/>
    <property type="match status" value="1"/>
</dbReference>
<proteinExistence type="predicted"/>
<dbReference type="Pfam" id="PF13276">
    <property type="entry name" value="HTH_21"/>
    <property type="match status" value="1"/>
</dbReference>
<dbReference type="KEGG" id="apor:DDU33_10265"/>
<dbReference type="SUPFAM" id="SSF46689">
    <property type="entry name" value="Homeodomain-like"/>
    <property type="match status" value="1"/>
</dbReference>
<dbReference type="InterPro" id="IPR012337">
    <property type="entry name" value="RNaseH-like_sf"/>
</dbReference>
<dbReference type="InterPro" id="IPR048020">
    <property type="entry name" value="Transpos_IS3"/>
</dbReference>
<dbReference type="RefSeq" id="WP_108925043.1">
    <property type="nucleotide sequence ID" value="NZ_CP029206.1"/>
</dbReference>
<dbReference type="InterPro" id="IPR025948">
    <property type="entry name" value="HTH-like_dom"/>
</dbReference>
<evidence type="ECO:0000313" key="3">
    <source>
        <dbReference type="Proteomes" id="UP000244920"/>
    </source>
</evidence>
<organism evidence="2 3">
    <name type="scientific">Actinobacillus porcitonsillarum</name>
    <dbReference type="NCBI Taxonomy" id="189834"/>
    <lineage>
        <taxon>Bacteria</taxon>
        <taxon>Pseudomonadati</taxon>
        <taxon>Pseudomonadota</taxon>
        <taxon>Gammaproteobacteria</taxon>
        <taxon>Pasteurellales</taxon>
        <taxon>Pasteurellaceae</taxon>
        <taxon>Actinobacillus</taxon>
    </lineage>
</organism>
<dbReference type="GO" id="GO:0043565">
    <property type="term" value="F:sequence-specific DNA binding"/>
    <property type="evidence" value="ECO:0007669"/>
    <property type="project" value="InterPro"/>
</dbReference>
<reference evidence="3" key="1">
    <citation type="submission" date="2018-05" db="EMBL/GenBank/DDBJ databases">
        <title>Complete genome sequence of Actinobacillus porcitonsillarum reference strain 9953L55 (CCUG 46996).</title>
        <authorList>
            <person name="Dona V."/>
            <person name="Perreten V."/>
        </authorList>
    </citation>
    <scope>NUCLEOTIDE SEQUENCE [LARGE SCALE GENOMIC DNA]</scope>
    <source>
        <strain evidence="3">9953L55</strain>
    </source>
</reference>
<sequence>MTKYNQTFKQQVVNFYFEHHENLSLTLRYFNLSDRTVSRWIAQYKYSGAHGLAALHSKRVYAPEFKLKVVKSILTGRFSPEDATLHFGISNSGTISQWLKAFLKNGITGLQPKSKSRPRMKLKYAKMPPSPKTEEERLRLRILELEAEVAFLKKLDEIGQKRRSQTAETVQSLREDYPLEILLPIAKLARSTFFYHQKLKPDKDSELKAQIREIKRKEPNYGYRRVTAKLEGVNHKRVQRLIQTMGLQVCTKKRRKYNAYRGEQGKLAPNLLQRDFKANRPNEKWLTDITEFSVKAEKLYFLPILDCFNNELIAYGLSRSPSGAFVQKMLLQAVKKLPKNANPILHSDQGIHYQMHSYQRLLAKNGIRQSMSRKGNCLDNAAMESFFGRMKTECFYGKTFESIDELAQSINDYVRYYNEERIQLKLKGLSPIQYRNQSFE</sequence>
<dbReference type="SUPFAM" id="SSF48295">
    <property type="entry name" value="TrpR-like"/>
    <property type="match status" value="1"/>
</dbReference>
<name>A0A2U8FLH7_9PAST</name>
<dbReference type="EMBL" id="CP029206">
    <property type="protein sequence ID" value="AWI51842.1"/>
    <property type="molecule type" value="Genomic_DNA"/>
</dbReference>
<dbReference type="PROSITE" id="PS50994">
    <property type="entry name" value="INTEGRASE"/>
    <property type="match status" value="1"/>
</dbReference>
<dbReference type="Pfam" id="PF00665">
    <property type="entry name" value="rve"/>
    <property type="match status" value="1"/>
</dbReference>
<dbReference type="InterPro" id="IPR010921">
    <property type="entry name" value="Trp_repressor/repl_initiator"/>
</dbReference>
<dbReference type="Pfam" id="PF13518">
    <property type="entry name" value="HTH_28"/>
    <property type="match status" value="2"/>
</dbReference>
<gene>
    <name evidence="2" type="ORF">DDU33_10265</name>
</gene>
<feature type="domain" description="Integrase catalytic" evidence="1">
    <location>
        <begin position="277"/>
        <end position="439"/>
    </location>
</feature>
<dbReference type="InterPro" id="IPR055247">
    <property type="entry name" value="InsJ-like_HTH"/>
</dbReference>
<dbReference type="NCBIfam" id="NF033516">
    <property type="entry name" value="transpos_IS3"/>
    <property type="match status" value="1"/>
</dbReference>
<dbReference type="PANTHER" id="PTHR46889:SF4">
    <property type="entry name" value="TRANSPOSASE INSO FOR INSERTION SEQUENCE ELEMENT IS911B-RELATED"/>
    <property type="match status" value="1"/>
</dbReference>
<dbReference type="Gene3D" id="1.10.10.10">
    <property type="entry name" value="Winged helix-like DNA-binding domain superfamily/Winged helix DNA-binding domain"/>
    <property type="match status" value="1"/>
</dbReference>
<dbReference type="InterPro" id="IPR036388">
    <property type="entry name" value="WH-like_DNA-bd_sf"/>
</dbReference>
<dbReference type="AlphaFoldDB" id="A0A2U8FLH7"/>
<dbReference type="Gene3D" id="1.10.10.60">
    <property type="entry name" value="Homeodomain-like"/>
    <property type="match status" value="1"/>
</dbReference>
<dbReference type="InterPro" id="IPR001584">
    <property type="entry name" value="Integrase_cat-core"/>
</dbReference>
<dbReference type="Gene3D" id="3.30.420.10">
    <property type="entry name" value="Ribonuclease H-like superfamily/Ribonuclease H"/>
    <property type="match status" value="1"/>
</dbReference>
<protein>
    <submittedName>
        <fullName evidence="2">IS3 family transposase</fullName>
    </submittedName>
</protein>
<dbReference type="GO" id="GO:0015074">
    <property type="term" value="P:DNA integration"/>
    <property type="evidence" value="ECO:0007669"/>
    <property type="project" value="InterPro"/>
</dbReference>
<dbReference type="InterPro" id="IPR009057">
    <property type="entry name" value="Homeodomain-like_sf"/>
</dbReference>
<dbReference type="InterPro" id="IPR036397">
    <property type="entry name" value="RNaseH_sf"/>
</dbReference>
<evidence type="ECO:0000313" key="2">
    <source>
        <dbReference type="EMBL" id="AWI51842.1"/>
    </source>
</evidence>
<keyword evidence="3" id="KW-1185">Reference proteome</keyword>
<dbReference type="Proteomes" id="UP000244920">
    <property type="component" value="Chromosome"/>
</dbReference>
<dbReference type="InterPro" id="IPR050900">
    <property type="entry name" value="Transposase_IS3/IS150/IS904"/>
</dbReference>
<accession>A0A2U8FLH7</accession>
<dbReference type="SUPFAM" id="SSF53098">
    <property type="entry name" value="Ribonuclease H-like"/>
    <property type="match status" value="1"/>
</dbReference>
<dbReference type="PANTHER" id="PTHR46889">
    <property type="entry name" value="TRANSPOSASE INSF FOR INSERTION SEQUENCE IS3B-RELATED"/>
    <property type="match status" value="1"/>
</dbReference>
<evidence type="ECO:0000259" key="1">
    <source>
        <dbReference type="PROSITE" id="PS50994"/>
    </source>
</evidence>